<name>A0ACB6R994_9PLEO</name>
<proteinExistence type="predicted"/>
<protein>
    <submittedName>
        <fullName evidence="1">Uncharacterized protein</fullName>
    </submittedName>
</protein>
<evidence type="ECO:0000313" key="1">
    <source>
        <dbReference type="EMBL" id="KAF2475844.1"/>
    </source>
</evidence>
<organism evidence="1 2">
    <name type="scientific">Lindgomyces ingoldianus</name>
    <dbReference type="NCBI Taxonomy" id="673940"/>
    <lineage>
        <taxon>Eukaryota</taxon>
        <taxon>Fungi</taxon>
        <taxon>Dikarya</taxon>
        <taxon>Ascomycota</taxon>
        <taxon>Pezizomycotina</taxon>
        <taxon>Dothideomycetes</taxon>
        <taxon>Pleosporomycetidae</taxon>
        <taxon>Pleosporales</taxon>
        <taxon>Lindgomycetaceae</taxon>
        <taxon>Lindgomyces</taxon>
    </lineage>
</organism>
<reference evidence="1" key="1">
    <citation type="journal article" date="2020" name="Stud. Mycol.">
        <title>101 Dothideomycetes genomes: a test case for predicting lifestyles and emergence of pathogens.</title>
        <authorList>
            <person name="Haridas S."/>
            <person name="Albert R."/>
            <person name="Binder M."/>
            <person name="Bloem J."/>
            <person name="Labutti K."/>
            <person name="Salamov A."/>
            <person name="Andreopoulos B."/>
            <person name="Baker S."/>
            <person name="Barry K."/>
            <person name="Bills G."/>
            <person name="Bluhm B."/>
            <person name="Cannon C."/>
            <person name="Castanera R."/>
            <person name="Culley D."/>
            <person name="Daum C."/>
            <person name="Ezra D."/>
            <person name="Gonzalez J."/>
            <person name="Henrissat B."/>
            <person name="Kuo A."/>
            <person name="Liang C."/>
            <person name="Lipzen A."/>
            <person name="Lutzoni F."/>
            <person name="Magnuson J."/>
            <person name="Mondo S."/>
            <person name="Nolan M."/>
            <person name="Ohm R."/>
            <person name="Pangilinan J."/>
            <person name="Park H.-J."/>
            <person name="Ramirez L."/>
            <person name="Alfaro M."/>
            <person name="Sun H."/>
            <person name="Tritt A."/>
            <person name="Yoshinaga Y."/>
            <person name="Zwiers L.-H."/>
            <person name="Turgeon B."/>
            <person name="Goodwin S."/>
            <person name="Spatafora J."/>
            <person name="Crous P."/>
            <person name="Grigoriev I."/>
        </authorList>
    </citation>
    <scope>NUCLEOTIDE SEQUENCE</scope>
    <source>
        <strain evidence="1">ATCC 200398</strain>
    </source>
</reference>
<sequence>MSSVAATEHFLECFAHSIDLRRNISMEQFSNISPNKRHTTHFRRHSASENLINYRFANDETTQLSPRTVSSSKIRTLESIDEALAIPSTPPPLPHHTKDISCARQPLPRLQSLGLWMDVKKSPTPKREPRSRKTSYATIKTDATDTQPAFESDAFAVQMPTTREPIIEPLAFWPKQPRAFPKYRQKAQRGVEREYNKDFMSTKTIDIRGNTTGPSREVELDLNPPGRSPTFSPKAFPNSSPLPNHEWATPRDHVHGPRSVSHSRHITNPRRPIGLTNIHSKDQLRYPCGDAETVASGSVLSFPPPKIKVKLKRKVREADYPQKESWWGLHHRSSPQSSTDSSPTKSSFAYNNQNDGIFSIDTGNIIRTMAGASNVTPSEPKKFNTKALQEGARTSRWTWMGSAGPGANKLSVTRARTAPTTAKLNTYVDPFLLHATPAPAHPNTPTVSHPSSPKKLVRPHQLPSVDFEKGKFDTGVRPVASLGFFVLKICLLIYLLVGLYFVLDAIRGVLHVLGTPFRLVRMAGKLRFRAGRVGGDGEEAVGLALFGGWYITVRDSTDF</sequence>
<accession>A0ACB6R994</accession>
<evidence type="ECO:0000313" key="2">
    <source>
        <dbReference type="Proteomes" id="UP000799755"/>
    </source>
</evidence>
<gene>
    <name evidence="1" type="ORF">BDR25DRAFT_379410</name>
</gene>
<keyword evidence="2" id="KW-1185">Reference proteome</keyword>
<comment type="caution">
    <text evidence="1">The sequence shown here is derived from an EMBL/GenBank/DDBJ whole genome shotgun (WGS) entry which is preliminary data.</text>
</comment>
<dbReference type="EMBL" id="MU003495">
    <property type="protein sequence ID" value="KAF2475844.1"/>
    <property type="molecule type" value="Genomic_DNA"/>
</dbReference>
<dbReference type="Proteomes" id="UP000799755">
    <property type="component" value="Unassembled WGS sequence"/>
</dbReference>